<keyword evidence="2" id="KW-0472">Membrane</keyword>
<keyword evidence="2" id="KW-0812">Transmembrane</keyword>
<sequence length="311" mass="34528">MADTRKKKTGSKTGAARGRGSAPKGRKRRKRVTLTQRWKRAGFAKRFRIVSIGTVVVVVVVALVTGLVHFLRWYNDLQVAEARQLELSQQYNFDPGNIISDGQFFNGNAMSEAEIQAFLESKGGAIASMRFDTQTQKADDLCGKYQGAAKESAAAIIEKSGRACKVSQKVLLTVLQKEQHLVTATDPSDFQLKSAMGLSCPDDDSCDPQYAGFFKQVFGAAKRYQYYVKHEDDYGYQSGKLTPILYNPNKACGTSDVYIRNKATALLYIYTPYQPNKAALEAGDGEGDECSSYGNRNFSNIYSYWFGNPRN</sequence>
<proteinExistence type="predicted"/>
<feature type="transmembrane region" description="Helical" evidence="2">
    <location>
        <begin position="47"/>
        <end position="71"/>
    </location>
</feature>
<protein>
    <recommendedName>
        <fullName evidence="5">Hemagglutinin</fullName>
    </recommendedName>
</protein>
<dbReference type="STRING" id="1683.Bang102_004700"/>
<reference evidence="3" key="1">
    <citation type="submission" date="2009-04" db="EMBL/GenBank/DDBJ databases">
        <authorList>
            <person name="Weinstock G."/>
            <person name="Sodergren E."/>
            <person name="Clifton S."/>
            <person name="Fulton L."/>
            <person name="Fulton B."/>
            <person name="Courtney L."/>
            <person name="Fronick C."/>
            <person name="Harrison M."/>
            <person name="Strong C."/>
            <person name="Farmer C."/>
            <person name="Delahaunty K."/>
            <person name="Markovic C."/>
            <person name="Hall O."/>
            <person name="Minx P."/>
            <person name="Tomlinson C."/>
            <person name="Mitreva M."/>
            <person name="Nelson J."/>
            <person name="Hou S."/>
            <person name="Wollam A."/>
            <person name="Pepin K.H."/>
            <person name="Johnson M."/>
            <person name="Bhonagiri V."/>
            <person name="Nash W.E."/>
            <person name="Warren W."/>
            <person name="Chinwalla A."/>
            <person name="Mardis E.R."/>
            <person name="Wilson R.K."/>
        </authorList>
    </citation>
    <scope>NUCLEOTIDE SEQUENCE [LARGE SCALE GENOMIC DNA]</scope>
    <source>
        <strain evidence="3">DSM 20098</strain>
    </source>
</reference>
<feature type="compositionally biased region" description="Basic residues" evidence="1">
    <location>
        <begin position="1"/>
        <end position="10"/>
    </location>
</feature>
<dbReference type="AlphaFoldDB" id="C4FE29"/>
<evidence type="ECO:0000256" key="2">
    <source>
        <dbReference type="SAM" id="Phobius"/>
    </source>
</evidence>
<evidence type="ECO:0000313" key="3">
    <source>
        <dbReference type="EMBL" id="EEP21210.1"/>
    </source>
</evidence>
<dbReference type="PATRIC" id="fig|518635.17.peg.514"/>
<name>C4FE29_9BIFI</name>
<evidence type="ECO:0000256" key="1">
    <source>
        <dbReference type="SAM" id="MobiDB-lite"/>
    </source>
</evidence>
<gene>
    <name evidence="3" type="ORF">BIFANG_02568</name>
</gene>
<dbReference type="HOGENOM" id="CLU_062771_0_0_11"/>
<evidence type="ECO:0008006" key="5">
    <source>
        <dbReference type="Google" id="ProtNLM"/>
    </source>
</evidence>
<dbReference type="Proteomes" id="UP000006408">
    <property type="component" value="Unassembled WGS sequence"/>
</dbReference>
<feature type="region of interest" description="Disordered" evidence="1">
    <location>
        <begin position="1"/>
        <end position="31"/>
    </location>
</feature>
<keyword evidence="2" id="KW-1133">Transmembrane helix</keyword>
<dbReference type="KEGG" id="bang:BBAG_0497"/>
<accession>C4FE29</accession>
<dbReference type="GeneID" id="42864847"/>
<dbReference type="EMBL" id="ABYS02000004">
    <property type="protein sequence ID" value="EEP21210.1"/>
    <property type="molecule type" value="Genomic_DNA"/>
</dbReference>
<dbReference type="RefSeq" id="WP_003825788.1">
    <property type="nucleotide sequence ID" value="NZ_AP012322.1"/>
</dbReference>
<keyword evidence="4" id="KW-1185">Reference proteome</keyword>
<evidence type="ECO:0000313" key="4">
    <source>
        <dbReference type="Proteomes" id="UP000006408"/>
    </source>
</evidence>
<comment type="caution">
    <text evidence="3">The sequence shown here is derived from an EMBL/GenBank/DDBJ whole genome shotgun (WGS) entry which is preliminary data.</text>
</comment>
<organism evidence="3 4">
    <name type="scientific">Bifidobacterium angulatum DSM 20098 = JCM 7096</name>
    <dbReference type="NCBI Taxonomy" id="518635"/>
    <lineage>
        <taxon>Bacteria</taxon>
        <taxon>Bacillati</taxon>
        <taxon>Actinomycetota</taxon>
        <taxon>Actinomycetes</taxon>
        <taxon>Bifidobacteriales</taxon>
        <taxon>Bifidobacteriaceae</taxon>
        <taxon>Bifidobacterium</taxon>
    </lineage>
</organism>
<dbReference type="eggNOG" id="COG5479">
    <property type="taxonomic scope" value="Bacteria"/>
</dbReference>